<reference evidence="1 2" key="1">
    <citation type="submission" date="2018-02" db="EMBL/GenBank/DDBJ databases">
        <title>Whole genome sequencing of endophytic bacterium.</title>
        <authorList>
            <person name="Eedara R."/>
            <person name="Podile A.R."/>
        </authorList>
    </citation>
    <scope>NUCLEOTIDE SEQUENCE [LARGE SCALE GENOMIC DNA]</scope>
    <source>
        <strain evidence="1 2">RP1T</strain>
    </source>
</reference>
<organism evidence="1 2">
    <name type="scientific">Labrys okinawensis</name>
    <dbReference type="NCBI Taxonomy" id="346911"/>
    <lineage>
        <taxon>Bacteria</taxon>
        <taxon>Pseudomonadati</taxon>
        <taxon>Pseudomonadota</taxon>
        <taxon>Alphaproteobacteria</taxon>
        <taxon>Hyphomicrobiales</taxon>
        <taxon>Xanthobacteraceae</taxon>
        <taxon>Labrys</taxon>
    </lineage>
</organism>
<evidence type="ECO:0000313" key="1">
    <source>
        <dbReference type="EMBL" id="PRH89163.1"/>
    </source>
</evidence>
<accession>A0A2S9QIJ9</accession>
<comment type="caution">
    <text evidence="1">The sequence shown here is derived from an EMBL/GenBank/DDBJ whole genome shotgun (WGS) entry which is preliminary data.</text>
</comment>
<dbReference type="Proteomes" id="UP000237682">
    <property type="component" value="Unassembled WGS sequence"/>
</dbReference>
<dbReference type="AlphaFoldDB" id="A0A2S9QIJ9"/>
<dbReference type="RefSeq" id="WP_105860128.1">
    <property type="nucleotide sequence ID" value="NZ_PUEJ01000001.1"/>
</dbReference>
<protein>
    <submittedName>
        <fullName evidence="1">Uncharacterized protein</fullName>
    </submittedName>
</protein>
<proteinExistence type="predicted"/>
<evidence type="ECO:0000313" key="2">
    <source>
        <dbReference type="Proteomes" id="UP000237682"/>
    </source>
</evidence>
<gene>
    <name evidence="1" type="ORF">C5L14_00795</name>
</gene>
<name>A0A2S9QIJ9_9HYPH</name>
<sequence>MAKLSPAQIRALTALEAGAEVMMTPGGVPIGEMPDGVRSQRTFWRLRFLGFVAIKPRPSANYWEITEAGRTALQAEKWHNGQA</sequence>
<dbReference type="OrthoDB" id="8450094at2"/>
<dbReference type="EMBL" id="PUEJ01000001">
    <property type="protein sequence ID" value="PRH89163.1"/>
    <property type="molecule type" value="Genomic_DNA"/>
</dbReference>
<keyword evidence="2" id="KW-1185">Reference proteome</keyword>